<comment type="similarity">
    <text evidence="4 5">Belongs to the RlpA family.</text>
</comment>
<evidence type="ECO:0000256" key="6">
    <source>
        <dbReference type="SAM" id="SignalP"/>
    </source>
</evidence>
<sequence>MPKTRSTTTARIALLALALALGGCAETTFVGHTAKTLFPEPQEETTGGAYKVGNPYQIDGQWYTPQEDYSYSEVGVASWYGPDFHGKLTANGERYDMNALTAAHRTLPMPSLVRVTNMENGRSAILRINDRGPFARSRILDVSRRAADALGFVGQGTATVKVEILAEESLALKQRILRGDTDFAQASTPVAPLAAIGGPSTRVAAEELPPPAPAAQPAAAAARPVPATVLAGRTPPAQAQTAVYVAHGQFVQVGAFGDAGNAERLRSRLAALGPVEISPATAANGAVLHRVRLGPFADAAQAQAALADAQRSGFPDARLVSP</sequence>
<keyword evidence="4" id="KW-0472">Membrane</keyword>
<dbReference type="NCBIfam" id="TIGR00413">
    <property type="entry name" value="rlpA"/>
    <property type="match status" value="1"/>
</dbReference>
<dbReference type="GO" id="GO:0071555">
    <property type="term" value="P:cell wall organization"/>
    <property type="evidence" value="ECO:0007669"/>
    <property type="project" value="UniProtKB-KW"/>
</dbReference>
<keyword evidence="3 4" id="KW-0961">Cell wall biogenesis/degradation</keyword>
<evidence type="ECO:0000313" key="8">
    <source>
        <dbReference type="EMBL" id="SBV94983.1"/>
    </source>
</evidence>
<evidence type="ECO:0000256" key="1">
    <source>
        <dbReference type="ARBA" id="ARBA00022729"/>
    </source>
</evidence>
<dbReference type="SUPFAM" id="SSF50685">
    <property type="entry name" value="Barwin-like endoglucanases"/>
    <property type="match status" value="1"/>
</dbReference>
<gene>
    <name evidence="4 8" type="primary">rlpA</name>
    <name evidence="8" type="ORF">KL86APRO_10578</name>
</gene>
<dbReference type="PROSITE" id="PS51724">
    <property type="entry name" value="SPOR"/>
    <property type="match status" value="1"/>
</dbReference>
<dbReference type="Pfam" id="PF05036">
    <property type="entry name" value="SPOR"/>
    <property type="match status" value="1"/>
</dbReference>
<evidence type="ECO:0000256" key="3">
    <source>
        <dbReference type="ARBA" id="ARBA00023316"/>
    </source>
</evidence>
<comment type="function">
    <text evidence="4">Lytic transglycosylase with a strong preference for naked glycan strands that lack stem peptides.</text>
</comment>
<dbReference type="InterPro" id="IPR036680">
    <property type="entry name" value="SPOR-like_sf"/>
</dbReference>
<dbReference type="Pfam" id="PF03330">
    <property type="entry name" value="DPBB_1"/>
    <property type="match status" value="1"/>
</dbReference>
<dbReference type="InterPro" id="IPR036908">
    <property type="entry name" value="RlpA-like_sf"/>
</dbReference>
<evidence type="ECO:0000256" key="4">
    <source>
        <dbReference type="HAMAP-Rule" id="MF_02071"/>
    </source>
</evidence>
<dbReference type="InterPro" id="IPR012997">
    <property type="entry name" value="RplA"/>
</dbReference>
<dbReference type="InterPro" id="IPR034718">
    <property type="entry name" value="RlpA"/>
</dbReference>
<evidence type="ECO:0000256" key="2">
    <source>
        <dbReference type="ARBA" id="ARBA00023239"/>
    </source>
</evidence>
<dbReference type="Gene3D" id="3.30.70.1070">
    <property type="entry name" value="Sporulation related repeat"/>
    <property type="match status" value="1"/>
</dbReference>
<dbReference type="HAMAP" id="MF_02071">
    <property type="entry name" value="RlpA"/>
    <property type="match status" value="1"/>
</dbReference>
<evidence type="ECO:0000256" key="5">
    <source>
        <dbReference type="RuleBase" id="RU003495"/>
    </source>
</evidence>
<dbReference type="SUPFAM" id="SSF110997">
    <property type="entry name" value="Sporulation related repeat"/>
    <property type="match status" value="1"/>
</dbReference>
<protein>
    <recommendedName>
        <fullName evidence="4">Endolytic peptidoglycan transglycosylase RlpA</fullName>
        <ecNumber evidence="4">4.2.2.-</ecNumber>
    </recommendedName>
</protein>
<dbReference type="AlphaFoldDB" id="A0A212J6D3"/>
<name>A0A212J6D3_9PROT</name>
<proteinExistence type="inferred from homology"/>
<organism evidence="8">
    <name type="scientific">uncultured Alphaproteobacteria bacterium</name>
    <dbReference type="NCBI Taxonomy" id="91750"/>
    <lineage>
        <taxon>Bacteria</taxon>
        <taxon>Pseudomonadati</taxon>
        <taxon>Pseudomonadota</taxon>
        <taxon>Alphaproteobacteria</taxon>
        <taxon>environmental samples</taxon>
    </lineage>
</organism>
<dbReference type="GO" id="GO:0005886">
    <property type="term" value="C:plasma membrane"/>
    <property type="evidence" value="ECO:0007669"/>
    <property type="project" value="UniProtKB-SubCell"/>
</dbReference>
<dbReference type="Gene3D" id="2.40.40.10">
    <property type="entry name" value="RlpA-like domain"/>
    <property type="match status" value="1"/>
</dbReference>
<keyword evidence="1 6" id="KW-0732">Signal</keyword>
<dbReference type="GO" id="GO:0008932">
    <property type="term" value="F:lytic endotransglycosylase activity"/>
    <property type="evidence" value="ECO:0007669"/>
    <property type="project" value="UniProtKB-UniRule"/>
</dbReference>
<keyword evidence="2 4" id="KW-0456">Lyase</keyword>
<dbReference type="InterPro" id="IPR007730">
    <property type="entry name" value="SPOR-like_dom"/>
</dbReference>
<feature type="chain" id="PRO_5013414989" description="Endolytic peptidoglycan transglycosylase RlpA" evidence="6">
    <location>
        <begin position="26"/>
        <end position="322"/>
    </location>
</feature>
<feature type="domain" description="SPOR" evidence="7">
    <location>
        <begin position="243"/>
        <end position="322"/>
    </location>
</feature>
<keyword evidence="4" id="KW-1003">Cell membrane</keyword>
<dbReference type="PANTHER" id="PTHR34183:SF1">
    <property type="entry name" value="ENDOLYTIC PEPTIDOGLYCAN TRANSGLYCOSYLASE RLPA"/>
    <property type="match status" value="1"/>
</dbReference>
<comment type="subcellular location">
    <subcellularLocation>
        <location evidence="4">Cell membrane</location>
        <topology evidence="4">Lipid-anchor</topology>
    </subcellularLocation>
</comment>
<keyword evidence="4" id="KW-0564">Palmitate</keyword>
<accession>A0A212J6D3</accession>
<dbReference type="GO" id="GO:0042834">
    <property type="term" value="F:peptidoglycan binding"/>
    <property type="evidence" value="ECO:0007669"/>
    <property type="project" value="InterPro"/>
</dbReference>
<evidence type="ECO:0000259" key="7">
    <source>
        <dbReference type="PROSITE" id="PS51724"/>
    </source>
</evidence>
<dbReference type="EC" id="4.2.2.-" evidence="4"/>
<reference evidence="8" key="1">
    <citation type="submission" date="2016-04" db="EMBL/GenBank/DDBJ databases">
        <authorList>
            <person name="Evans L.H."/>
            <person name="Alamgir A."/>
            <person name="Owens N."/>
            <person name="Weber N.D."/>
            <person name="Virtaneva K."/>
            <person name="Barbian K."/>
            <person name="Babar A."/>
            <person name="Rosenke K."/>
        </authorList>
    </citation>
    <scope>NUCLEOTIDE SEQUENCE</scope>
    <source>
        <strain evidence="8">86</strain>
    </source>
</reference>
<dbReference type="EMBL" id="FLUO01000001">
    <property type="protein sequence ID" value="SBV94983.1"/>
    <property type="molecule type" value="Genomic_DNA"/>
</dbReference>
<keyword evidence="4 8" id="KW-0449">Lipoprotein</keyword>
<dbReference type="GO" id="GO:0000270">
    <property type="term" value="P:peptidoglycan metabolic process"/>
    <property type="evidence" value="ECO:0007669"/>
    <property type="project" value="UniProtKB-UniRule"/>
</dbReference>
<feature type="signal peptide" evidence="6">
    <location>
        <begin position="1"/>
        <end position="25"/>
    </location>
</feature>
<dbReference type="PANTHER" id="PTHR34183">
    <property type="entry name" value="ENDOLYTIC PEPTIDOGLYCAN TRANSGLYCOSYLASE RLPA"/>
    <property type="match status" value="1"/>
</dbReference>
<dbReference type="InterPro" id="IPR009009">
    <property type="entry name" value="RlpA-like_DPBB"/>
</dbReference>
<dbReference type="PROSITE" id="PS51257">
    <property type="entry name" value="PROKAR_LIPOPROTEIN"/>
    <property type="match status" value="1"/>
</dbReference>
<dbReference type="CDD" id="cd22268">
    <property type="entry name" value="DPBB_RlpA-like"/>
    <property type="match status" value="1"/>
</dbReference>